<dbReference type="FunFam" id="3.40.50.720:FF:000084">
    <property type="entry name" value="Short-chain dehydrogenase reductase"/>
    <property type="match status" value="1"/>
</dbReference>
<proteinExistence type="inferred from homology"/>
<protein>
    <recommendedName>
        <fullName evidence="4">3-oxoacyl-ACP reductase</fullName>
    </recommendedName>
</protein>
<dbReference type="PANTHER" id="PTHR42760">
    <property type="entry name" value="SHORT-CHAIN DEHYDROGENASES/REDUCTASES FAMILY MEMBER"/>
    <property type="match status" value="1"/>
</dbReference>
<dbReference type="PRINTS" id="PR00080">
    <property type="entry name" value="SDRFAMILY"/>
</dbReference>
<comment type="similarity">
    <text evidence="1">Belongs to the short-chain dehydrogenases/reductases (SDR) family.</text>
</comment>
<dbReference type="PRINTS" id="PR00081">
    <property type="entry name" value="GDHRDH"/>
</dbReference>
<dbReference type="GO" id="GO:0030497">
    <property type="term" value="P:fatty acid elongation"/>
    <property type="evidence" value="ECO:0007669"/>
    <property type="project" value="TreeGrafter"/>
</dbReference>
<dbReference type="PANTHER" id="PTHR42760:SF129">
    <property type="entry name" value="OXIDOREDUCTASE"/>
    <property type="match status" value="1"/>
</dbReference>
<dbReference type="CDD" id="cd05233">
    <property type="entry name" value="SDR_c"/>
    <property type="match status" value="1"/>
</dbReference>
<accession>A0A124GFL8</accession>
<dbReference type="AlphaFoldDB" id="A0A124GFL8"/>
<evidence type="ECO:0000313" key="2">
    <source>
        <dbReference type="EMBL" id="KUM24048.1"/>
    </source>
</evidence>
<dbReference type="GO" id="GO:0016616">
    <property type="term" value="F:oxidoreductase activity, acting on the CH-OH group of donors, NAD or NADP as acceptor"/>
    <property type="evidence" value="ECO:0007669"/>
    <property type="project" value="TreeGrafter"/>
</dbReference>
<dbReference type="Pfam" id="PF13561">
    <property type="entry name" value="adh_short_C2"/>
    <property type="match status" value="1"/>
</dbReference>
<dbReference type="InterPro" id="IPR002347">
    <property type="entry name" value="SDR_fam"/>
</dbReference>
<dbReference type="Gene3D" id="3.40.50.720">
    <property type="entry name" value="NAD(P)-binding Rossmann-like Domain"/>
    <property type="match status" value="1"/>
</dbReference>
<evidence type="ECO:0000313" key="3">
    <source>
        <dbReference type="Proteomes" id="UP000053176"/>
    </source>
</evidence>
<dbReference type="SUPFAM" id="SSF51735">
    <property type="entry name" value="NAD(P)-binding Rossmann-fold domains"/>
    <property type="match status" value="1"/>
</dbReference>
<dbReference type="PROSITE" id="PS00061">
    <property type="entry name" value="ADH_SHORT"/>
    <property type="match status" value="1"/>
</dbReference>
<comment type="caution">
    <text evidence="2">The sequence shown here is derived from an EMBL/GenBank/DDBJ whole genome shotgun (WGS) entry which is preliminary data.</text>
</comment>
<dbReference type="InterPro" id="IPR020904">
    <property type="entry name" value="Sc_DH/Rdtase_CS"/>
</dbReference>
<evidence type="ECO:0008006" key="4">
    <source>
        <dbReference type="Google" id="ProtNLM"/>
    </source>
</evidence>
<evidence type="ECO:0000256" key="1">
    <source>
        <dbReference type="ARBA" id="ARBA00006484"/>
    </source>
</evidence>
<organism evidence="2 3">
    <name type="scientific">Rhizobium loti</name>
    <name type="common">Mesorhizobium loti</name>
    <dbReference type="NCBI Taxonomy" id="381"/>
    <lineage>
        <taxon>Bacteria</taxon>
        <taxon>Pseudomonadati</taxon>
        <taxon>Pseudomonadota</taxon>
        <taxon>Alphaproteobacteria</taxon>
        <taxon>Hyphomicrobiales</taxon>
        <taxon>Phyllobacteriaceae</taxon>
        <taxon>Mesorhizobium</taxon>
    </lineage>
</organism>
<gene>
    <name evidence="2" type="ORF">AU467_31615</name>
</gene>
<dbReference type="EMBL" id="LPWA01000145">
    <property type="protein sequence ID" value="KUM24048.1"/>
    <property type="molecule type" value="Genomic_DNA"/>
</dbReference>
<reference evidence="2 3" key="1">
    <citation type="submission" date="2015-12" db="EMBL/GenBank/DDBJ databases">
        <title>Draft genome sequence of Mesorhizobium sp. UFLA 01-765, a multitolerant efficient symbiont and plant-growth promoting strain isolated from Zn-mining soil using Leucaena leucocephala as a trap plant.</title>
        <authorList>
            <person name="Rangel W.M."/>
            <person name="Thijs S."/>
            <person name="Longatti S.M."/>
            <person name="Moreira F.M."/>
            <person name="Weyens N."/>
            <person name="Vangronsveld J."/>
            <person name="Van Hamme J.D."/>
            <person name="Bottos E.M."/>
            <person name="Rineau F."/>
        </authorList>
    </citation>
    <scope>NUCLEOTIDE SEQUENCE [LARGE SCALE GENOMIC DNA]</scope>
    <source>
        <strain evidence="2 3">UFLA 01-765</strain>
    </source>
</reference>
<sequence>MGKAIAERLRREGVKVAVWDKAEAPWADLSLIVDVTNDQMVKDAAQRTAEFLGKLDILINNAGIQGPLVEAVALDPGSWRKTIEVNLTGVFLCSQMVAQHMLAAGSGRIINIASLRAKEAPARSSAYNASKAGVIALTKSMGCELATKGILVNCVAPTVVQGGLSDTATAEELRALRCQIPMDRLCRPDEVASMVAWLASSECSFSTGAVFDISGGRANS</sequence>
<dbReference type="Proteomes" id="UP000053176">
    <property type="component" value="Unassembled WGS sequence"/>
</dbReference>
<dbReference type="InterPro" id="IPR036291">
    <property type="entry name" value="NAD(P)-bd_dom_sf"/>
</dbReference>
<name>A0A124GFL8_RHILI</name>